<comment type="caution">
    <text evidence="1">The sequence shown here is derived from an EMBL/GenBank/DDBJ whole genome shotgun (WGS) entry which is preliminary data.</text>
</comment>
<accession>A0ABR2NQN7</accession>
<dbReference type="EMBL" id="JBBPBN010000112">
    <property type="protein sequence ID" value="KAK8978477.1"/>
    <property type="molecule type" value="Genomic_DNA"/>
</dbReference>
<proteinExistence type="predicted"/>
<reference evidence="1 2" key="1">
    <citation type="journal article" date="2024" name="G3 (Bethesda)">
        <title>Genome assembly of Hibiscus sabdariffa L. provides insights into metabolisms of medicinal natural products.</title>
        <authorList>
            <person name="Kim T."/>
        </authorList>
    </citation>
    <scope>NUCLEOTIDE SEQUENCE [LARGE SCALE GENOMIC DNA]</scope>
    <source>
        <strain evidence="1">TK-2024</strain>
        <tissue evidence="1">Old leaves</tissue>
    </source>
</reference>
<evidence type="ECO:0000313" key="2">
    <source>
        <dbReference type="Proteomes" id="UP001396334"/>
    </source>
</evidence>
<protein>
    <recommendedName>
        <fullName evidence="3">RNase H type-1 domain-containing protein</fullName>
    </recommendedName>
</protein>
<keyword evidence="2" id="KW-1185">Reference proteome</keyword>
<sequence length="154" mass="16685">MGFGNCVQQMAGSNDGVFSGRLTTIACTVGWDECGYIYACKWLVAMTTSSVADSRQQLAQSAGTSAATSTLVESDSADALRLLQRWVTRSGPFAILCYLHQLCGKDWILAFSKIDRRNNVVVDRLAKLASTDTFDVVAFDEPPSEVVPDVNLAH</sequence>
<dbReference type="Proteomes" id="UP001396334">
    <property type="component" value="Unassembled WGS sequence"/>
</dbReference>
<gene>
    <name evidence="1" type="ORF">V6N11_008787</name>
</gene>
<evidence type="ECO:0008006" key="3">
    <source>
        <dbReference type="Google" id="ProtNLM"/>
    </source>
</evidence>
<name>A0ABR2NQN7_9ROSI</name>
<evidence type="ECO:0000313" key="1">
    <source>
        <dbReference type="EMBL" id="KAK8978477.1"/>
    </source>
</evidence>
<organism evidence="1 2">
    <name type="scientific">Hibiscus sabdariffa</name>
    <name type="common">roselle</name>
    <dbReference type="NCBI Taxonomy" id="183260"/>
    <lineage>
        <taxon>Eukaryota</taxon>
        <taxon>Viridiplantae</taxon>
        <taxon>Streptophyta</taxon>
        <taxon>Embryophyta</taxon>
        <taxon>Tracheophyta</taxon>
        <taxon>Spermatophyta</taxon>
        <taxon>Magnoliopsida</taxon>
        <taxon>eudicotyledons</taxon>
        <taxon>Gunneridae</taxon>
        <taxon>Pentapetalae</taxon>
        <taxon>rosids</taxon>
        <taxon>malvids</taxon>
        <taxon>Malvales</taxon>
        <taxon>Malvaceae</taxon>
        <taxon>Malvoideae</taxon>
        <taxon>Hibiscus</taxon>
    </lineage>
</organism>